<evidence type="ECO:0000313" key="18">
    <source>
        <dbReference type="Proteomes" id="UP000192578"/>
    </source>
</evidence>
<dbReference type="GO" id="GO:0006487">
    <property type="term" value="P:protein N-linked glycosylation"/>
    <property type="evidence" value="ECO:0007669"/>
    <property type="project" value="TreeGrafter"/>
</dbReference>
<dbReference type="Pfam" id="PF00534">
    <property type="entry name" value="Glycos_transf_1"/>
    <property type="match status" value="1"/>
</dbReference>
<dbReference type="Proteomes" id="UP000192578">
    <property type="component" value="Unassembled WGS sequence"/>
</dbReference>
<evidence type="ECO:0000256" key="6">
    <source>
        <dbReference type="ARBA" id="ARBA00022676"/>
    </source>
</evidence>
<gene>
    <name evidence="17" type="ORF">BV898_06748</name>
</gene>
<evidence type="ECO:0000313" key="17">
    <source>
        <dbReference type="EMBL" id="OQV19108.1"/>
    </source>
</evidence>
<keyword evidence="7 14" id="KW-0808">Transferase</keyword>
<dbReference type="GO" id="GO:0004377">
    <property type="term" value="F:GDP-Man:Man(3)GlcNAc(2)-PP-Dol alpha-1,2-mannosyltransferase activity"/>
    <property type="evidence" value="ECO:0007669"/>
    <property type="project" value="UniProtKB-UniRule"/>
</dbReference>
<comment type="subcellular location">
    <subcellularLocation>
        <location evidence="1">Endoplasmic reticulum membrane</location>
        <topology evidence="1">Single-pass membrane protein</topology>
    </subcellularLocation>
</comment>
<comment type="similarity">
    <text evidence="3 14">Belongs to the glycosyltransferase group 1 family. Glycosyltransferase 4 subfamily.</text>
</comment>
<dbReference type="OrthoDB" id="2276068at2759"/>
<evidence type="ECO:0000256" key="9">
    <source>
        <dbReference type="ARBA" id="ARBA00022824"/>
    </source>
</evidence>
<dbReference type="PANTHER" id="PTHR45919">
    <property type="entry name" value="GDP-MAN:MAN(3)GLCNAC(2)-PP-DOL ALPHA-1,2-MANNOSYLTRANSFERASE"/>
    <property type="match status" value="1"/>
</dbReference>
<sequence>MSAKLFKPIMKYAAKTFGIGFFVAVVTVLILAGLAFWISKKARRQKKNRDRKIVGLFHPYCLGGGGGERVLWAAVNSLGRRYPEYKYVIYTGDDPQKCLSFRTHVLDRFNIEIADDITVEFVHLSLRPFLEAHRYPVLTMMGQSLGSIVVGLEALRKLCPDVFIDTTGHAFTFPLFRILGGCRTAAYVHYPTISTDMLSRVRDRTCAHNNAGFVSRSRVLSSLKIYYYKLFACLYGLAGHCCDVTMVNSSWTFNHIKQIWKCPTAEIVYPPCNVTNFLAVPLQPDAAKREMSIVSIGQFRPEKDHTLQLRVLAEFLRVCPDTVRERVKLHFVGSCRNAGDEARVVALRRTVEELQLSQHVVFHLNAPFSELLKVCEDGTIGIHSMWNEHFGIGVVECMAAGLITVAHDSGGPKADIVVDWKAGRTGYLGSTPETYVKALLDIVNLTDADRSALRKRARDSVCRFTDEVFNREFGAALEPLLRPRRRA</sequence>
<dbReference type="InterPro" id="IPR001296">
    <property type="entry name" value="Glyco_trans_1"/>
</dbReference>
<evidence type="ECO:0000256" key="7">
    <source>
        <dbReference type="ARBA" id="ARBA00022679"/>
    </source>
</evidence>
<reference evidence="18" key="1">
    <citation type="submission" date="2017-01" db="EMBL/GenBank/DDBJ databases">
        <title>Comparative genomics of anhydrobiosis in the tardigrade Hypsibius dujardini.</title>
        <authorList>
            <person name="Yoshida Y."/>
            <person name="Koutsovoulos G."/>
            <person name="Laetsch D."/>
            <person name="Stevens L."/>
            <person name="Kumar S."/>
            <person name="Horikawa D."/>
            <person name="Ishino K."/>
            <person name="Komine S."/>
            <person name="Tomita M."/>
            <person name="Blaxter M."/>
            <person name="Arakawa K."/>
        </authorList>
    </citation>
    <scope>NUCLEOTIDE SEQUENCE [LARGE SCALE GENOMIC DNA]</scope>
    <source>
        <strain evidence="18">Z151</strain>
    </source>
</reference>
<comment type="pathway">
    <text evidence="2 14">Protein modification; protein glycosylation.</text>
</comment>
<keyword evidence="6 14" id="KW-0328">Glycosyltransferase</keyword>
<comment type="function">
    <text evidence="13">GDP-Man:Man(3)GlcNAc(2)-PP-Dol alpha-1,2-mannosyltransferase that operates in the biosynthetic pathway of dolichol-linked oligosaccharides, the glycan precursors employed in protein asparagine (N)-glycosylation. The assembly of dolichol-linked oligosaccharides begins on the cytosolic side of the endoplasmic reticulum membrane and finishes in its lumen. The sequential addition of sugars to dolichol pyrophosphate produces dolichol-linked oligosaccharides containing fourteen sugars, including two GlcNAcs, nine mannoses and three glucoses. Once assembled, the oligosaccharide is transferred from the lipid to nascent proteins by oligosaccharyltransferases. Catalyzes, on the cytoplasmic face of the endoplasmic reticulum, the addition of the fourth and fifth mannose residues to the dolichol-linked oligosaccharide chain, to produce Man(5)GlcNAc(2)-PP-dolichol core oligosaccharide. Man(5)GlcNAc(2)-PP-dolichol is a substrate for ALG3, the following enzyme in the biosynthetic pathway.</text>
</comment>
<evidence type="ECO:0000256" key="5">
    <source>
        <dbReference type="ARBA" id="ARBA00022018"/>
    </source>
</evidence>
<dbReference type="PANTHER" id="PTHR45919:SF1">
    <property type="entry name" value="GDP-MAN:MAN(3)GLCNAC(2)-PP-DOL ALPHA-1,2-MANNOSYLTRANSFERASE"/>
    <property type="match status" value="1"/>
</dbReference>
<evidence type="ECO:0000256" key="11">
    <source>
        <dbReference type="ARBA" id="ARBA00023136"/>
    </source>
</evidence>
<accession>A0A1W0WV72</accession>
<dbReference type="UniPathway" id="UPA00378"/>
<keyword evidence="18" id="KW-1185">Reference proteome</keyword>
<keyword evidence="11 14" id="KW-0472">Membrane</keyword>
<keyword evidence="8 14" id="KW-0812">Transmembrane</keyword>
<evidence type="ECO:0000259" key="16">
    <source>
        <dbReference type="Pfam" id="PF15924"/>
    </source>
</evidence>
<dbReference type="SUPFAM" id="SSF53756">
    <property type="entry name" value="UDP-Glycosyltransferase/glycogen phosphorylase"/>
    <property type="match status" value="1"/>
</dbReference>
<organism evidence="17 18">
    <name type="scientific">Hypsibius exemplaris</name>
    <name type="common">Freshwater tardigrade</name>
    <dbReference type="NCBI Taxonomy" id="2072580"/>
    <lineage>
        <taxon>Eukaryota</taxon>
        <taxon>Metazoa</taxon>
        <taxon>Ecdysozoa</taxon>
        <taxon>Tardigrada</taxon>
        <taxon>Eutardigrada</taxon>
        <taxon>Parachela</taxon>
        <taxon>Hypsibioidea</taxon>
        <taxon>Hypsibiidae</taxon>
        <taxon>Hypsibius</taxon>
    </lineage>
</organism>
<dbReference type="CDD" id="cd03806">
    <property type="entry name" value="GT4_ALG11-like"/>
    <property type="match status" value="1"/>
</dbReference>
<dbReference type="AlphaFoldDB" id="A0A1W0WV72"/>
<evidence type="ECO:0000256" key="1">
    <source>
        <dbReference type="ARBA" id="ARBA00004389"/>
    </source>
</evidence>
<dbReference type="Gene3D" id="3.40.50.2000">
    <property type="entry name" value="Glycogen Phosphorylase B"/>
    <property type="match status" value="1"/>
</dbReference>
<evidence type="ECO:0000259" key="15">
    <source>
        <dbReference type="Pfam" id="PF00534"/>
    </source>
</evidence>
<protein>
    <recommendedName>
        <fullName evidence="5 14">GDP-Man:Man(3)GlcNAc(2)-PP-Dol alpha-1,2-mannosyltransferase</fullName>
        <ecNumber evidence="4 14">2.4.1.131</ecNumber>
    </recommendedName>
</protein>
<evidence type="ECO:0000256" key="10">
    <source>
        <dbReference type="ARBA" id="ARBA00022989"/>
    </source>
</evidence>
<evidence type="ECO:0000256" key="3">
    <source>
        <dbReference type="ARBA" id="ARBA00009481"/>
    </source>
</evidence>
<keyword evidence="10 14" id="KW-1133">Transmembrane helix</keyword>
<evidence type="ECO:0000256" key="8">
    <source>
        <dbReference type="ARBA" id="ARBA00022692"/>
    </source>
</evidence>
<comment type="caution">
    <text evidence="17">The sequence shown here is derived from an EMBL/GenBank/DDBJ whole genome shotgun (WGS) entry which is preliminary data.</text>
</comment>
<dbReference type="InterPro" id="IPR031814">
    <property type="entry name" value="ALG11_N"/>
</dbReference>
<keyword evidence="9 14" id="KW-0256">Endoplasmic reticulum</keyword>
<feature type="domain" description="Glycosyl transferase family 1" evidence="15">
    <location>
        <begin position="288"/>
        <end position="458"/>
    </location>
</feature>
<dbReference type="EC" id="2.4.1.131" evidence="4 14"/>
<dbReference type="Pfam" id="PF15924">
    <property type="entry name" value="ALG11_N"/>
    <property type="match status" value="1"/>
</dbReference>
<dbReference type="GO" id="GO:0005789">
    <property type="term" value="C:endoplasmic reticulum membrane"/>
    <property type="evidence" value="ECO:0007669"/>
    <property type="project" value="UniProtKB-SubCell"/>
</dbReference>
<evidence type="ECO:0000256" key="4">
    <source>
        <dbReference type="ARBA" id="ARBA00012645"/>
    </source>
</evidence>
<evidence type="ECO:0000256" key="2">
    <source>
        <dbReference type="ARBA" id="ARBA00004922"/>
    </source>
</evidence>
<name>A0A1W0WV72_HYPEX</name>
<proteinExistence type="inferred from homology"/>
<dbReference type="InterPro" id="IPR038013">
    <property type="entry name" value="ALG11"/>
</dbReference>
<comment type="catalytic activity">
    <reaction evidence="12 14">
        <text>an alpha-D-Man-(1-&gt;3)-[alpha-D-Man-(1-&gt;6)]-beta-D-Man-(1-&gt;4)-beta-D-GlcNAc-(1-&gt;4)-alpha-D-GlcNAc-diphospho-di-trans,poly-cis-dolichol + 2 GDP-alpha-D-mannose = an alpha-D-Man-(1-&gt;2)-alpha-D-Man-(1-&gt;2)-alpha-D-Man-(1-&gt;3)-[alpha-D-Man-(1-&gt;6)]-beta-D-Man-(1-&gt;4)-beta-D-GlcNAc-(1-&gt;4)-alpha-D-GlcNAc-diphospho-di-trans,poly-cis-dolichol + 2 GDP + 2 H(+)</text>
        <dbReference type="Rhea" id="RHEA:29523"/>
        <dbReference type="Rhea" id="RHEA-COMP:19515"/>
        <dbReference type="Rhea" id="RHEA-COMP:19516"/>
        <dbReference type="ChEBI" id="CHEBI:15378"/>
        <dbReference type="ChEBI" id="CHEBI:57527"/>
        <dbReference type="ChEBI" id="CHEBI:58189"/>
        <dbReference type="ChEBI" id="CHEBI:132511"/>
        <dbReference type="ChEBI" id="CHEBI:132515"/>
        <dbReference type="EC" id="2.4.1.131"/>
    </reaction>
    <physiologicalReaction direction="left-to-right" evidence="12 14">
        <dbReference type="Rhea" id="RHEA:29524"/>
    </physiologicalReaction>
</comment>
<evidence type="ECO:0000256" key="13">
    <source>
        <dbReference type="ARBA" id="ARBA00045128"/>
    </source>
</evidence>
<evidence type="ECO:0000256" key="12">
    <source>
        <dbReference type="ARBA" id="ARBA00045065"/>
    </source>
</evidence>
<dbReference type="EMBL" id="MTYJ01000042">
    <property type="protein sequence ID" value="OQV19108.1"/>
    <property type="molecule type" value="Genomic_DNA"/>
</dbReference>
<feature type="transmembrane region" description="Helical" evidence="14">
    <location>
        <begin position="12"/>
        <end position="38"/>
    </location>
</feature>
<evidence type="ECO:0000256" key="14">
    <source>
        <dbReference type="RuleBase" id="RU367051"/>
    </source>
</evidence>
<feature type="domain" description="ALG11 mannosyltransferase N-terminal" evidence="16">
    <location>
        <begin position="52"/>
        <end position="260"/>
    </location>
</feature>